<evidence type="ECO:0000259" key="1">
    <source>
        <dbReference type="Pfam" id="PF01636"/>
    </source>
</evidence>
<dbReference type="EMBL" id="JBHLXH010000002">
    <property type="protein sequence ID" value="MFC0224207.1"/>
    <property type="molecule type" value="Genomic_DNA"/>
</dbReference>
<dbReference type="RefSeq" id="WP_378519987.1">
    <property type="nucleotide sequence ID" value="NZ_CBCSDI010000005.1"/>
</dbReference>
<comment type="caution">
    <text evidence="2">The sequence shown here is derived from an EMBL/GenBank/DDBJ whole genome shotgun (WGS) entry which is preliminary data.</text>
</comment>
<dbReference type="InterPro" id="IPR051678">
    <property type="entry name" value="AGP_Transferase"/>
</dbReference>
<dbReference type="Proteomes" id="UP001589698">
    <property type="component" value="Unassembled WGS sequence"/>
</dbReference>
<evidence type="ECO:0000313" key="2">
    <source>
        <dbReference type="EMBL" id="MFC0224207.1"/>
    </source>
</evidence>
<dbReference type="Pfam" id="PF01636">
    <property type="entry name" value="APH"/>
    <property type="match status" value="1"/>
</dbReference>
<accession>A0ABV6E5D2</accession>
<protein>
    <submittedName>
        <fullName evidence="2">Phosphotransferase family protein</fullName>
    </submittedName>
</protein>
<gene>
    <name evidence="2" type="ORF">ACFFJG_17100</name>
</gene>
<dbReference type="PANTHER" id="PTHR21310">
    <property type="entry name" value="AMINOGLYCOSIDE PHOSPHOTRANSFERASE-RELATED-RELATED"/>
    <property type="match status" value="1"/>
</dbReference>
<sequence length="284" mass="30586">MLDVAAALAWSGSLVGSEVVAHERLPGGLTSRMLALRHGDGSGSVLRLMTNAPWRTHGAALTTRERDALLFLEHTPVPAPRTLGLDADAHVAGVSAHLTTRVPGAPVAVPDQRQVGAMADLLAVVHAQAPAAPFRTFESWAWPEKWVVPPWTRHAASWQRAFEVLAGPAPAYAPTFLHRDFGHRNLLWRDGEVSGLVDWVETSTGPAWLDAAHAASTLAVLVGHGPAEAFLDAYAHRAGAPADPFWLVMDAVGHLPPPGRPPLFREPAQHARLDAWLHRAVTRR</sequence>
<dbReference type="InterPro" id="IPR002575">
    <property type="entry name" value="Aminoglycoside_PTrfase"/>
</dbReference>
<dbReference type="Gene3D" id="3.90.1200.10">
    <property type="match status" value="1"/>
</dbReference>
<dbReference type="InterPro" id="IPR011009">
    <property type="entry name" value="Kinase-like_dom_sf"/>
</dbReference>
<keyword evidence="3" id="KW-1185">Reference proteome</keyword>
<reference evidence="2 3" key="1">
    <citation type="submission" date="2024-09" db="EMBL/GenBank/DDBJ databases">
        <authorList>
            <person name="Sun Q."/>
            <person name="Mori K."/>
        </authorList>
    </citation>
    <scope>NUCLEOTIDE SEQUENCE [LARGE SCALE GENOMIC DNA]</scope>
    <source>
        <strain evidence="2 3">CCM 8654</strain>
    </source>
</reference>
<evidence type="ECO:0000313" key="3">
    <source>
        <dbReference type="Proteomes" id="UP001589698"/>
    </source>
</evidence>
<dbReference type="SUPFAM" id="SSF56112">
    <property type="entry name" value="Protein kinase-like (PK-like)"/>
    <property type="match status" value="1"/>
</dbReference>
<proteinExistence type="predicted"/>
<name>A0ABV6E5D2_9ACTN</name>
<feature type="domain" description="Aminoglycoside phosphotransferase" evidence="1">
    <location>
        <begin position="23"/>
        <end position="238"/>
    </location>
</feature>
<organism evidence="2 3">
    <name type="scientific">Nocardioides zeicaulis</name>
    <dbReference type="NCBI Taxonomy" id="1776857"/>
    <lineage>
        <taxon>Bacteria</taxon>
        <taxon>Bacillati</taxon>
        <taxon>Actinomycetota</taxon>
        <taxon>Actinomycetes</taxon>
        <taxon>Propionibacteriales</taxon>
        <taxon>Nocardioidaceae</taxon>
        <taxon>Nocardioides</taxon>
    </lineage>
</organism>